<feature type="region of interest" description="Disordered" evidence="1">
    <location>
        <begin position="37"/>
        <end position="63"/>
    </location>
</feature>
<dbReference type="Proteomes" id="UP000702209">
    <property type="component" value="Unassembled WGS sequence"/>
</dbReference>
<accession>A0ABS0CM58</accession>
<gene>
    <name evidence="2" type="ORF">IU459_06990</name>
</gene>
<evidence type="ECO:0000313" key="3">
    <source>
        <dbReference type="Proteomes" id="UP000702209"/>
    </source>
</evidence>
<dbReference type="RefSeq" id="WP_195128652.1">
    <property type="nucleotide sequence ID" value="NZ_JADLQX010000004.1"/>
</dbReference>
<dbReference type="EMBL" id="JADLQX010000004">
    <property type="protein sequence ID" value="MBF6297290.1"/>
    <property type="molecule type" value="Genomic_DNA"/>
</dbReference>
<sequence>MVTWSGPVILVACALDRSVMPDPAVRYRPEPITGRRYQPVSVAPRPAPTSKPIVSGRAAGSVG</sequence>
<evidence type="ECO:0000256" key="1">
    <source>
        <dbReference type="SAM" id="MobiDB-lite"/>
    </source>
</evidence>
<proteinExistence type="predicted"/>
<evidence type="ECO:0008006" key="4">
    <source>
        <dbReference type="Google" id="ProtNLM"/>
    </source>
</evidence>
<comment type="caution">
    <text evidence="2">The sequence shown here is derived from an EMBL/GenBank/DDBJ whole genome shotgun (WGS) entry which is preliminary data.</text>
</comment>
<reference evidence="2 3" key="1">
    <citation type="submission" date="2020-10" db="EMBL/GenBank/DDBJ databases">
        <title>Identification of Nocardia species via Next-generation sequencing and recognition of intraspecies genetic diversity.</title>
        <authorList>
            <person name="Li P."/>
            <person name="Li P."/>
            <person name="Lu B."/>
        </authorList>
    </citation>
    <scope>NUCLEOTIDE SEQUENCE [LARGE SCALE GENOMIC DNA]</scope>
    <source>
        <strain evidence="2 3">BJ06-0157</strain>
    </source>
</reference>
<organism evidence="2 3">
    <name type="scientific">Nocardia amamiensis</name>
    <dbReference type="NCBI Taxonomy" id="404578"/>
    <lineage>
        <taxon>Bacteria</taxon>
        <taxon>Bacillati</taxon>
        <taxon>Actinomycetota</taxon>
        <taxon>Actinomycetes</taxon>
        <taxon>Mycobacteriales</taxon>
        <taxon>Nocardiaceae</taxon>
        <taxon>Nocardia</taxon>
    </lineage>
</organism>
<evidence type="ECO:0000313" key="2">
    <source>
        <dbReference type="EMBL" id="MBF6297290.1"/>
    </source>
</evidence>
<keyword evidence="3" id="KW-1185">Reference proteome</keyword>
<name>A0ABS0CM58_9NOCA</name>
<protein>
    <recommendedName>
        <fullName evidence="4">Lipoprotein</fullName>
    </recommendedName>
</protein>